<dbReference type="SUPFAM" id="SSF56601">
    <property type="entry name" value="beta-lactamase/transpeptidase-like"/>
    <property type="match status" value="1"/>
</dbReference>
<protein>
    <recommendedName>
        <fullName evidence="1">Beta-lactamase-related domain-containing protein</fullName>
    </recommendedName>
</protein>
<dbReference type="Pfam" id="PF00144">
    <property type="entry name" value="Beta-lactamase"/>
    <property type="match status" value="1"/>
</dbReference>
<dbReference type="EMBL" id="CP012752">
    <property type="protein sequence ID" value="ALG09588.1"/>
    <property type="molecule type" value="Genomic_DNA"/>
</dbReference>
<sequence>MPRWECSSTNYLLAGMLVERITGRSVADEVTRRTIVPLGLTTTYYPKDYETWVHGPHPRGYVDVAGGRYDYTNRTCRGPERPGRWPARART</sequence>
<evidence type="ECO:0000313" key="3">
    <source>
        <dbReference type="Proteomes" id="UP000063699"/>
    </source>
</evidence>
<reference evidence="2 3" key="1">
    <citation type="submission" date="2015-07" db="EMBL/GenBank/DDBJ databases">
        <title>Genome sequencing of Kibdelosporangium phytohabitans.</title>
        <authorList>
            <person name="Qin S."/>
            <person name="Xing K."/>
        </authorList>
    </citation>
    <scope>NUCLEOTIDE SEQUENCE [LARGE SCALE GENOMIC DNA]</scope>
    <source>
        <strain evidence="2 3">KLBMP1111</strain>
    </source>
</reference>
<evidence type="ECO:0000313" key="2">
    <source>
        <dbReference type="EMBL" id="ALG09588.1"/>
    </source>
</evidence>
<evidence type="ECO:0000259" key="1">
    <source>
        <dbReference type="Pfam" id="PF00144"/>
    </source>
</evidence>
<feature type="domain" description="Beta-lactamase-related" evidence="1">
    <location>
        <begin position="4"/>
        <end position="48"/>
    </location>
</feature>
<dbReference type="Proteomes" id="UP000063699">
    <property type="component" value="Chromosome"/>
</dbReference>
<accession>A0A0N9I1R3</accession>
<name>A0A0N9I1R3_9PSEU</name>
<dbReference type="InterPro" id="IPR012338">
    <property type="entry name" value="Beta-lactam/transpept-like"/>
</dbReference>
<dbReference type="AlphaFoldDB" id="A0A0N9I1R3"/>
<dbReference type="InterPro" id="IPR001466">
    <property type="entry name" value="Beta-lactam-related"/>
</dbReference>
<dbReference type="KEGG" id="kphy:AOZ06_24185"/>
<dbReference type="STRING" id="860235.AOZ06_24185"/>
<gene>
    <name evidence="2" type="ORF">AOZ06_24185</name>
</gene>
<dbReference type="Gene3D" id="3.40.710.10">
    <property type="entry name" value="DD-peptidase/beta-lactamase superfamily"/>
    <property type="match status" value="1"/>
</dbReference>
<proteinExistence type="predicted"/>
<keyword evidence="3" id="KW-1185">Reference proteome</keyword>
<organism evidence="2 3">
    <name type="scientific">Kibdelosporangium phytohabitans</name>
    <dbReference type="NCBI Taxonomy" id="860235"/>
    <lineage>
        <taxon>Bacteria</taxon>
        <taxon>Bacillati</taxon>
        <taxon>Actinomycetota</taxon>
        <taxon>Actinomycetes</taxon>
        <taxon>Pseudonocardiales</taxon>
        <taxon>Pseudonocardiaceae</taxon>
        <taxon>Kibdelosporangium</taxon>
    </lineage>
</organism>